<feature type="domain" description="UvrD-like helicase ATP-binding" evidence="13">
    <location>
        <begin position="1"/>
        <end position="469"/>
    </location>
</feature>
<evidence type="ECO:0000256" key="9">
    <source>
        <dbReference type="ARBA" id="ARBA00048988"/>
    </source>
</evidence>
<dbReference type="AlphaFoldDB" id="A0A2U2CIX5"/>
<evidence type="ECO:0000256" key="4">
    <source>
        <dbReference type="ARBA" id="ARBA00022840"/>
    </source>
</evidence>
<dbReference type="GO" id="GO:0043138">
    <property type="term" value="F:3'-5' DNA helicase activity"/>
    <property type="evidence" value="ECO:0007669"/>
    <property type="project" value="UniProtKB-EC"/>
</dbReference>
<feature type="domain" description="UvrD-like helicase C-terminal" evidence="14">
    <location>
        <begin position="493"/>
        <end position="766"/>
    </location>
</feature>
<dbReference type="Gene3D" id="3.40.50.300">
    <property type="entry name" value="P-loop containing nucleotide triphosphate hydrolases"/>
    <property type="match status" value="4"/>
</dbReference>
<dbReference type="PROSITE" id="PS51217">
    <property type="entry name" value="UVRD_HELICASE_CTER"/>
    <property type="match status" value="1"/>
</dbReference>
<accession>A0A2U2CIX5</accession>
<keyword evidence="16" id="KW-1185">Reference proteome</keyword>
<gene>
    <name evidence="15" type="primary">addA</name>
    <name evidence="15" type="ORF">C4N9_01895</name>
</gene>
<dbReference type="GO" id="GO:0000725">
    <property type="term" value="P:recombinational repair"/>
    <property type="evidence" value="ECO:0007669"/>
    <property type="project" value="TreeGrafter"/>
</dbReference>
<dbReference type="EC" id="5.6.2.4" evidence="7"/>
<keyword evidence="3 10" id="KW-0347">Helicase</keyword>
<feature type="region of interest" description="Disordered" evidence="12">
    <location>
        <begin position="870"/>
        <end position="904"/>
    </location>
</feature>
<dbReference type="InterPro" id="IPR014016">
    <property type="entry name" value="UvrD-like_ATP-bd"/>
</dbReference>
<dbReference type="PANTHER" id="PTHR11070">
    <property type="entry name" value="UVRD / RECB / PCRA DNA HELICASE FAMILY MEMBER"/>
    <property type="match status" value="1"/>
</dbReference>
<feature type="binding site" evidence="10">
    <location>
        <begin position="22"/>
        <end position="29"/>
    </location>
    <ligand>
        <name>ATP</name>
        <dbReference type="ChEBI" id="CHEBI:30616"/>
    </ligand>
</feature>
<evidence type="ECO:0000256" key="5">
    <source>
        <dbReference type="ARBA" id="ARBA00023235"/>
    </source>
</evidence>
<comment type="catalytic activity">
    <reaction evidence="9">
        <text>ATP + H2O = ADP + phosphate + H(+)</text>
        <dbReference type="Rhea" id="RHEA:13065"/>
        <dbReference type="ChEBI" id="CHEBI:15377"/>
        <dbReference type="ChEBI" id="CHEBI:15378"/>
        <dbReference type="ChEBI" id="CHEBI:30616"/>
        <dbReference type="ChEBI" id="CHEBI:43474"/>
        <dbReference type="ChEBI" id="CHEBI:456216"/>
        <dbReference type="EC" id="5.6.2.4"/>
    </reaction>
</comment>
<keyword evidence="2 10" id="KW-0378">Hydrolase</keyword>
<dbReference type="InterPro" id="IPR038726">
    <property type="entry name" value="PDDEXK_AddAB-type"/>
</dbReference>
<evidence type="ECO:0000256" key="11">
    <source>
        <dbReference type="SAM" id="Coils"/>
    </source>
</evidence>
<name>A0A2U2CIX5_9RHOB</name>
<evidence type="ECO:0000313" key="15">
    <source>
        <dbReference type="EMBL" id="PWE31779.1"/>
    </source>
</evidence>
<reference evidence="15 16" key="1">
    <citation type="submission" date="2018-05" db="EMBL/GenBank/DDBJ databases">
        <title>Pararhodobacter marina sp. nov., isolated from deep-sea water of the Indian Ocean.</title>
        <authorList>
            <person name="Lai Q.Sr."/>
            <person name="Liu X."/>
            <person name="Shao Z."/>
        </authorList>
    </citation>
    <scope>NUCLEOTIDE SEQUENCE [LARGE SCALE GENOMIC DNA]</scope>
    <source>
        <strain evidence="15 16">CIC4N-9</strain>
    </source>
</reference>
<comment type="caution">
    <text evidence="15">The sequence shown here is derived from an EMBL/GenBank/DDBJ whole genome shotgun (WGS) entry which is preliminary data.</text>
</comment>
<dbReference type="Gene3D" id="1.10.486.10">
    <property type="entry name" value="PCRA, domain 4"/>
    <property type="match status" value="1"/>
</dbReference>
<dbReference type="PANTHER" id="PTHR11070:SF2">
    <property type="entry name" value="ATP-DEPENDENT DNA HELICASE SRS2"/>
    <property type="match status" value="1"/>
</dbReference>
<dbReference type="EMBL" id="QEYD01000001">
    <property type="protein sequence ID" value="PWE31779.1"/>
    <property type="molecule type" value="Genomic_DNA"/>
</dbReference>
<sequence length="1107" mass="120309">MNEASLNQIRAADPRASTWLSANAGSGKTKVLIDRVARLLLNGTPPQRILCLTYTKAAASEMQNRLFARLGGWAMLDDAALIAQLREMGEEHLDPDILPRARRLFARAIETPGGLKIQTIHAFCSALLRRFPLEAAVSPDFTEIEERSLQQLRMELLDRLASGAEATILRAVLTLLGEEAFARLLSDLGRHRDAFTGDAPDLDRLFDLPKGATLDGVLASVFDGDEGDLFARLIPKLRQGGPNDNKLADALFGLVPGLDALPVLEEKLLTGAGAKEPFVAKTGKHATKPTQKLIGPDDLDALDRLGERVEAARLLRLALASRDAAAALHAFARAWLPALDAAKAARGWLDFDDLIRLARDLLSKSEVAQWVLFKLDGGIDHILVDEAQDTSPGQWQVIDLLTQEFTVGEGARETERTIFVVGDRKQSIYSFQGADLQGFETTRDRFDARMAASQQHLNRMELKHSFRSSDAVLRLVDQCFAQDAGGLGGTPEHLAFHPAMPGRVDLWPAIPKPDKAEETDWEDPIDRPSPDNAEAELARRLAAEIRAMLERGEQIQTRDGPRPVHEGDVLILVRRRRLLFHAIIRACKAEGLEIAGADRLALGEVLAVKDLIALLRFLALPEDDLSLATVLRSPLFGLDEDALFRLAHGRPGYLWEKLRKDEAAYAPILSVLNDLRDQVDFLRPYELIERVLIRHDGRRRIRARFGAEAEDALEAFVDLAMAYEQGHVPSLDGFLGWLDASDAEVQRQAEGKGRCIRVMTVHGSKGLESPIVILPDTAYRQDPRGGAVTAAAGVPILRATKDNATELQREADQHDQDLRSEEGDRLLYVALTRAESWLIVCGAGEVDKPCWYQSVAMALPALGTVPLDSPTGPGLRHAHGDWPAAQPGTARQKTEAAPSLDLPPLPVLPHRPPALTPSALGGAKALPLLDGGPPEDSEQAMARGTLIHLLLEHLAPLAPETRAARGQILTAGRVGGPDALAQALAVLENPDLAPVMGPDALVEVALSGIWNGQPIWGVIDRLIVTPDRVLAVDFKSNRQVPARADAVPEGLLRQMGAYAHLLRGVYPDRRVECALLWTATATLMPLSAEAVAAALAQAALDPDPGGS</sequence>
<dbReference type="RefSeq" id="WP_109531580.1">
    <property type="nucleotide sequence ID" value="NZ_QEYD01000001.1"/>
</dbReference>
<evidence type="ECO:0000256" key="7">
    <source>
        <dbReference type="ARBA" id="ARBA00034808"/>
    </source>
</evidence>
<dbReference type="InterPro" id="IPR000212">
    <property type="entry name" value="DNA_helicase_UvrD/REP"/>
</dbReference>
<dbReference type="GeneID" id="94363631"/>
<dbReference type="GO" id="GO:0005829">
    <property type="term" value="C:cytosol"/>
    <property type="evidence" value="ECO:0007669"/>
    <property type="project" value="TreeGrafter"/>
</dbReference>
<dbReference type="SUPFAM" id="SSF52540">
    <property type="entry name" value="P-loop containing nucleoside triphosphate hydrolases"/>
    <property type="match status" value="1"/>
</dbReference>
<dbReference type="Pfam" id="PF12705">
    <property type="entry name" value="PDDEXK_1"/>
    <property type="match status" value="1"/>
</dbReference>
<dbReference type="NCBIfam" id="TIGR02784">
    <property type="entry name" value="addA_alphas"/>
    <property type="match status" value="1"/>
</dbReference>
<comment type="catalytic activity">
    <reaction evidence="6">
        <text>Couples ATP hydrolysis with the unwinding of duplex DNA by translocating in the 3'-5' direction.</text>
        <dbReference type="EC" id="5.6.2.4"/>
    </reaction>
</comment>
<evidence type="ECO:0000256" key="10">
    <source>
        <dbReference type="PROSITE-ProRule" id="PRU00560"/>
    </source>
</evidence>
<dbReference type="Pfam" id="PF00580">
    <property type="entry name" value="UvrD-helicase"/>
    <property type="match status" value="1"/>
</dbReference>
<dbReference type="PROSITE" id="PS51198">
    <property type="entry name" value="UVRD_HELICASE_ATP_BIND"/>
    <property type="match status" value="1"/>
</dbReference>
<dbReference type="GO" id="GO:0005524">
    <property type="term" value="F:ATP binding"/>
    <property type="evidence" value="ECO:0007669"/>
    <property type="project" value="UniProtKB-UniRule"/>
</dbReference>
<dbReference type="GO" id="GO:0003677">
    <property type="term" value="F:DNA binding"/>
    <property type="evidence" value="ECO:0007669"/>
    <property type="project" value="InterPro"/>
</dbReference>
<dbReference type="InterPro" id="IPR014151">
    <property type="entry name" value="DNA_helicase_AddA"/>
</dbReference>
<evidence type="ECO:0000256" key="6">
    <source>
        <dbReference type="ARBA" id="ARBA00034617"/>
    </source>
</evidence>
<proteinExistence type="predicted"/>
<keyword evidence="5" id="KW-0413">Isomerase</keyword>
<keyword evidence="4 10" id="KW-0067">ATP-binding</keyword>
<organism evidence="15 16">
    <name type="scientific">Pararhodobacter marinus</name>
    <dbReference type="NCBI Taxonomy" id="2184063"/>
    <lineage>
        <taxon>Bacteria</taxon>
        <taxon>Pseudomonadati</taxon>
        <taxon>Pseudomonadota</taxon>
        <taxon>Alphaproteobacteria</taxon>
        <taxon>Rhodobacterales</taxon>
        <taxon>Paracoccaceae</taxon>
        <taxon>Pararhodobacter</taxon>
    </lineage>
</organism>
<dbReference type="Proteomes" id="UP000244940">
    <property type="component" value="Unassembled WGS sequence"/>
</dbReference>
<evidence type="ECO:0000259" key="13">
    <source>
        <dbReference type="PROSITE" id="PS51198"/>
    </source>
</evidence>
<dbReference type="InterPro" id="IPR014017">
    <property type="entry name" value="DNA_helicase_UvrD-like_C"/>
</dbReference>
<dbReference type="GO" id="GO:0016787">
    <property type="term" value="F:hydrolase activity"/>
    <property type="evidence" value="ECO:0007669"/>
    <property type="project" value="UniProtKB-UniRule"/>
</dbReference>
<dbReference type="InterPro" id="IPR027417">
    <property type="entry name" value="P-loop_NTPase"/>
</dbReference>
<keyword evidence="1 10" id="KW-0547">Nucleotide-binding</keyword>
<evidence type="ECO:0000313" key="16">
    <source>
        <dbReference type="Proteomes" id="UP000244940"/>
    </source>
</evidence>
<dbReference type="GO" id="GO:0033202">
    <property type="term" value="C:DNA helicase complex"/>
    <property type="evidence" value="ECO:0007669"/>
    <property type="project" value="TreeGrafter"/>
</dbReference>
<evidence type="ECO:0000256" key="12">
    <source>
        <dbReference type="SAM" id="MobiDB-lite"/>
    </source>
</evidence>
<feature type="coiled-coil region" evidence="11">
    <location>
        <begin position="797"/>
        <end position="824"/>
    </location>
</feature>
<dbReference type="Pfam" id="PF13361">
    <property type="entry name" value="UvrD_C"/>
    <property type="match status" value="1"/>
</dbReference>
<evidence type="ECO:0000259" key="14">
    <source>
        <dbReference type="PROSITE" id="PS51217"/>
    </source>
</evidence>
<evidence type="ECO:0000256" key="1">
    <source>
        <dbReference type="ARBA" id="ARBA00022741"/>
    </source>
</evidence>
<evidence type="ECO:0000256" key="2">
    <source>
        <dbReference type="ARBA" id="ARBA00022801"/>
    </source>
</evidence>
<keyword evidence="11" id="KW-0175">Coiled coil</keyword>
<evidence type="ECO:0000256" key="8">
    <source>
        <dbReference type="ARBA" id="ARBA00034923"/>
    </source>
</evidence>
<evidence type="ECO:0000256" key="3">
    <source>
        <dbReference type="ARBA" id="ARBA00022806"/>
    </source>
</evidence>
<dbReference type="OrthoDB" id="9810135at2"/>
<protein>
    <recommendedName>
        <fullName evidence="7">DNA 3'-5' helicase</fullName>
        <ecNumber evidence="7">5.6.2.4</ecNumber>
    </recommendedName>
    <alternativeName>
        <fullName evidence="8">DNA 3'-5' helicase II</fullName>
    </alternativeName>
</protein>